<evidence type="ECO:0000313" key="4">
    <source>
        <dbReference type="EMBL" id="WGH93081.1"/>
    </source>
</evidence>
<evidence type="ECO:0000259" key="3">
    <source>
        <dbReference type="Pfam" id="PF13828"/>
    </source>
</evidence>
<sequence>MSIVGFILAFLLAPVGAILSHIARGQIKRSGERGEGLALAGIIIGWTQTAVAVLGLVVFFAVGGFLFSMFTQTISELETEVTASAVPDEDTSEDSTDTSAEPTQTHEASRPNPLGGKPYDVNPDETDGAVVSRDLNAPHCDAVNEVLDNMAGLDSSDQGEMQEIAGSYDRLADVHSDPSATELYREYARALRDPVGNTDVEFVELSEEAAEQLGQDIVSCGIVPMFA</sequence>
<feature type="domain" description="DUF4190" evidence="3">
    <location>
        <begin position="2"/>
        <end position="54"/>
    </location>
</feature>
<keyword evidence="2" id="KW-0472">Membrane</keyword>
<keyword evidence="2" id="KW-0812">Transmembrane</keyword>
<keyword evidence="5" id="KW-1185">Reference proteome</keyword>
<evidence type="ECO:0000256" key="1">
    <source>
        <dbReference type="SAM" id="MobiDB-lite"/>
    </source>
</evidence>
<dbReference type="Proteomes" id="UP001224674">
    <property type="component" value="Chromosome"/>
</dbReference>
<organism evidence="4 5">
    <name type="scientific">Auritidibacter ignavus</name>
    <dbReference type="NCBI Taxonomy" id="678932"/>
    <lineage>
        <taxon>Bacteria</taxon>
        <taxon>Bacillati</taxon>
        <taxon>Actinomycetota</taxon>
        <taxon>Actinomycetes</taxon>
        <taxon>Micrococcales</taxon>
        <taxon>Micrococcaceae</taxon>
        <taxon>Auritidibacter</taxon>
    </lineage>
</organism>
<evidence type="ECO:0000256" key="2">
    <source>
        <dbReference type="SAM" id="Phobius"/>
    </source>
</evidence>
<dbReference type="AlphaFoldDB" id="A0AAJ6AGQ8"/>
<dbReference type="Pfam" id="PF13828">
    <property type="entry name" value="DUF4190"/>
    <property type="match status" value="1"/>
</dbReference>
<accession>A0AAJ6AGQ8</accession>
<dbReference type="InterPro" id="IPR025241">
    <property type="entry name" value="DUF4190"/>
</dbReference>
<feature type="compositionally biased region" description="Acidic residues" evidence="1">
    <location>
        <begin position="87"/>
        <end position="96"/>
    </location>
</feature>
<feature type="transmembrane region" description="Helical" evidence="2">
    <location>
        <begin position="41"/>
        <end position="67"/>
    </location>
</feature>
<proteinExistence type="predicted"/>
<dbReference type="EMBL" id="CP122566">
    <property type="protein sequence ID" value="WGH93081.1"/>
    <property type="molecule type" value="Genomic_DNA"/>
</dbReference>
<feature type="region of interest" description="Disordered" evidence="1">
    <location>
        <begin position="83"/>
        <end position="127"/>
    </location>
</feature>
<dbReference type="RefSeq" id="WP_168186048.1">
    <property type="nucleotide sequence ID" value="NZ_CP122566.1"/>
</dbReference>
<gene>
    <name evidence="4" type="ORF">QDX21_12460</name>
</gene>
<reference evidence="4 5" key="1">
    <citation type="submission" date="2023-03" db="EMBL/GenBank/DDBJ databases">
        <title>Complete genome sequences of several Auritidibacter ignavus strains isolated from ear infections.</title>
        <authorList>
            <person name="Baehr T."/>
            <person name="Baumhoegger A.M."/>
        </authorList>
    </citation>
    <scope>NUCLEOTIDE SEQUENCE [LARGE SCALE GENOMIC DNA]</scope>
    <source>
        <strain evidence="4 5">BABAE-6</strain>
    </source>
</reference>
<protein>
    <submittedName>
        <fullName evidence="4">DUF4190 domain-containing protein</fullName>
    </submittedName>
</protein>
<evidence type="ECO:0000313" key="5">
    <source>
        <dbReference type="Proteomes" id="UP001224674"/>
    </source>
</evidence>
<name>A0AAJ6AGQ8_9MICC</name>
<keyword evidence="2" id="KW-1133">Transmembrane helix</keyword>